<reference evidence="7 8" key="1">
    <citation type="submission" date="2017-09" db="EMBL/GenBank/DDBJ databases">
        <title>Depth-based differentiation of microbial function through sediment-hosted aquifers and enrichment of novel symbionts in the deep terrestrial subsurface.</title>
        <authorList>
            <person name="Probst A.J."/>
            <person name="Ladd B."/>
            <person name="Jarett J.K."/>
            <person name="Geller-Mcgrath D.E."/>
            <person name="Sieber C.M."/>
            <person name="Emerson J.B."/>
            <person name="Anantharaman K."/>
            <person name="Thomas B.C."/>
            <person name="Malmstrom R."/>
            <person name="Stieglmeier M."/>
            <person name="Klingl A."/>
            <person name="Woyke T."/>
            <person name="Ryan C.M."/>
            <person name="Banfield J.F."/>
        </authorList>
    </citation>
    <scope>NUCLEOTIDE SEQUENCE [LARGE SCALE GENOMIC DNA]</scope>
    <source>
        <strain evidence="7">CG23_combo_of_CG06-09_8_20_14_all_37_13</strain>
    </source>
</reference>
<evidence type="ECO:0000259" key="6">
    <source>
        <dbReference type="Pfam" id="PF07992"/>
    </source>
</evidence>
<keyword evidence="4" id="KW-1015">Disulfide bond</keyword>
<organism evidence="7 8">
    <name type="scientific">Candidatus Portnoybacteria bacterium CG23_combo_of_CG06-09_8_20_14_all_37_13</name>
    <dbReference type="NCBI Taxonomy" id="1974819"/>
    <lineage>
        <taxon>Bacteria</taxon>
        <taxon>Candidatus Portnoyibacteriota</taxon>
    </lineage>
</organism>
<keyword evidence="3" id="KW-0560">Oxidoreductase</keyword>
<name>A0A2G9YFI3_9BACT</name>
<keyword evidence="1" id="KW-0285">Flavoprotein</keyword>
<evidence type="ECO:0000313" key="7">
    <source>
        <dbReference type="EMBL" id="PIP17281.1"/>
    </source>
</evidence>
<dbReference type="InterPro" id="IPR036188">
    <property type="entry name" value="FAD/NAD-bd_sf"/>
</dbReference>
<gene>
    <name evidence="7" type="ORF">COX44_00650</name>
</gene>
<evidence type="ECO:0000256" key="4">
    <source>
        <dbReference type="ARBA" id="ARBA00023157"/>
    </source>
</evidence>
<dbReference type="Gene3D" id="3.50.50.60">
    <property type="entry name" value="FAD/NAD(P)-binding domain"/>
    <property type="match status" value="2"/>
</dbReference>
<dbReference type="EMBL" id="PCRH01000017">
    <property type="protein sequence ID" value="PIP17281.1"/>
    <property type="molecule type" value="Genomic_DNA"/>
</dbReference>
<dbReference type="InterPro" id="IPR023753">
    <property type="entry name" value="FAD/NAD-binding_dom"/>
</dbReference>
<keyword evidence="2" id="KW-0274">FAD</keyword>
<comment type="caution">
    <text evidence="7">The sequence shown here is derived from an EMBL/GenBank/DDBJ whole genome shotgun (WGS) entry which is preliminary data.</text>
</comment>
<dbReference type="Pfam" id="PF07992">
    <property type="entry name" value="Pyr_redox_2"/>
    <property type="match status" value="1"/>
</dbReference>
<evidence type="ECO:0000256" key="5">
    <source>
        <dbReference type="ARBA" id="ARBA00023284"/>
    </source>
</evidence>
<feature type="domain" description="FAD/NAD(P)-binding" evidence="6">
    <location>
        <begin position="2"/>
        <end position="276"/>
    </location>
</feature>
<evidence type="ECO:0000256" key="2">
    <source>
        <dbReference type="ARBA" id="ARBA00022827"/>
    </source>
</evidence>
<evidence type="ECO:0000256" key="1">
    <source>
        <dbReference type="ARBA" id="ARBA00022630"/>
    </source>
</evidence>
<dbReference type="SUPFAM" id="SSF51905">
    <property type="entry name" value="FAD/NAD(P)-binding domain"/>
    <property type="match status" value="1"/>
</dbReference>
<sequence length="293" mass="32173">MKDLIIIGAGPAGLTAGIYAKRYNLDFLVIGQTPGGTAIEAWQIENYPGFKSIAGLDLMQKFQEQLGQKIIQENIEKITKDFLVYTDKNQYQGKTLILAMGSKNRKLGLENEEKFLGRGISYCVTCDGPLFKDKIVAVVGGGNAALTGALELADIAKKVYLIHRRDEFRADPIWQEKIKQNKKIEIIFNTRVVQVKGDKILEKIILDSSRELEVSGLFIEIGTTPSSGLAQDLAITLENDFIVVDKNQATNIPGVFAAGDITNNPLKQIISACGQGAVASFSAFQYVYAKHKN</sequence>
<dbReference type="PROSITE" id="PS00573">
    <property type="entry name" value="PYRIDINE_REDOX_2"/>
    <property type="match status" value="1"/>
</dbReference>
<dbReference type="PRINTS" id="PR00469">
    <property type="entry name" value="PNDRDTASEII"/>
</dbReference>
<dbReference type="InterPro" id="IPR050097">
    <property type="entry name" value="Ferredoxin-NADP_redctase_2"/>
</dbReference>
<dbReference type="GO" id="GO:0016668">
    <property type="term" value="F:oxidoreductase activity, acting on a sulfur group of donors, NAD(P) as acceptor"/>
    <property type="evidence" value="ECO:0007669"/>
    <property type="project" value="UniProtKB-ARBA"/>
</dbReference>
<dbReference type="PANTHER" id="PTHR48105">
    <property type="entry name" value="THIOREDOXIN REDUCTASE 1-RELATED-RELATED"/>
    <property type="match status" value="1"/>
</dbReference>
<dbReference type="AlphaFoldDB" id="A0A2G9YFI3"/>
<dbReference type="Proteomes" id="UP000231480">
    <property type="component" value="Unassembled WGS sequence"/>
</dbReference>
<evidence type="ECO:0000313" key="8">
    <source>
        <dbReference type="Proteomes" id="UP000231480"/>
    </source>
</evidence>
<keyword evidence="5" id="KW-0676">Redox-active center</keyword>
<protein>
    <submittedName>
        <fullName evidence="7">Thioredoxin-disulfide reductase</fullName>
    </submittedName>
</protein>
<evidence type="ECO:0000256" key="3">
    <source>
        <dbReference type="ARBA" id="ARBA00023002"/>
    </source>
</evidence>
<dbReference type="PRINTS" id="PR00368">
    <property type="entry name" value="FADPNR"/>
</dbReference>
<proteinExistence type="predicted"/>
<accession>A0A2G9YFI3</accession>
<dbReference type="InterPro" id="IPR008255">
    <property type="entry name" value="Pyr_nucl-diS_OxRdtase_2_AS"/>
</dbReference>